<evidence type="ECO:0000313" key="3">
    <source>
        <dbReference type="EMBL" id="MBP2061556.1"/>
    </source>
</evidence>
<accession>A0A061A1H7</accession>
<dbReference type="Proteomes" id="UP000756710">
    <property type="component" value="Unassembled WGS sequence"/>
</dbReference>
<organism evidence="2">
    <name type="scientific">Streptomyces iranensis</name>
    <dbReference type="NCBI Taxonomy" id="576784"/>
    <lineage>
        <taxon>Bacteria</taxon>
        <taxon>Bacillati</taxon>
        <taxon>Actinomycetota</taxon>
        <taxon>Actinomycetes</taxon>
        <taxon>Kitasatosporales</taxon>
        <taxon>Streptomycetaceae</taxon>
        <taxon>Streptomyces</taxon>
        <taxon>Streptomyces violaceusniger group</taxon>
    </lineage>
</organism>
<keyword evidence="1" id="KW-1133">Transmembrane helix</keyword>
<keyword evidence="1" id="KW-0472">Membrane</keyword>
<feature type="transmembrane region" description="Helical" evidence="1">
    <location>
        <begin position="35"/>
        <end position="68"/>
    </location>
</feature>
<feature type="transmembrane region" description="Helical" evidence="1">
    <location>
        <begin position="6"/>
        <end position="23"/>
    </location>
</feature>
<evidence type="ECO:0000313" key="2">
    <source>
        <dbReference type="EMBL" id="CDR09618.1"/>
    </source>
</evidence>
<evidence type="ECO:0000313" key="4">
    <source>
        <dbReference type="Proteomes" id="UP000756710"/>
    </source>
</evidence>
<reference evidence="2" key="1">
    <citation type="submission" date="2014-05" db="EMBL/GenBank/DDBJ databases">
        <authorList>
            <person name="Horn Fabian"/>
        </authorList>
    </citation>
    <scope>NUCLEOTIDE SEQUENCE</scope>
</reference>
<gene>
    <name evidence="3" type="ORF">J2Z30_002565</name>
    <name evidence="2" type="ORF">SIRAN6224</name>
</gene>
<dbReference type="EMBL" id="LK022848">
    <property type="protein sequence ID" value="CDR09618.1"/>
    <property type="molecule type" value="Genomic_DNA"/>
</dbReference>
<dbReference type="RefSeq" id="WP_044574843.1">
    <property type="nucleotide sequence ID" value="NZ_BAABDR010000045.1"/>
</dbReference>
<evidence type="ECO:0000256" key="1">
    <source>
        <dbReference type="SAM" id="Phobius"/>
    </source>
</evidence>
<dbReference type="HOGENOM" id="CLU_2262271_0_0_11"/>
<proteinExistence type="predicted"/>
<protein>
    <submittedName>
        <fullName evidence="3">Uncharacterized protein YacL</fullName>
    </submittedName>
</protein>
<reference evidence="3 4" key="2">
    <citation type="submission" date="2021-03" db="EMBL/GenBank/DDBJ databases">
        <title>Genomic Encyclopedia of Type Strains, Phase IV (KMG-IV): sequencing the most valuable type-strain genomes for metagenomic binning, comparative biology and taxonomic classification.</title>
        <authorList>
            <person name="Goeker M."/>
        </authorList>
    </citation>
    <scope>NUCLEOTIDE SEQUENCE [LARGE SCALE GENOMIC DNA]</scope>
    <source>
        <strain evidence="3 4">DSM 41954</strain>
    </source>
</reference>
<name>A0A061A1H7_9ACTN</name>
<dbReference type="EMBL" id="JAGGLR010000006">
    <property type="protein sequence ID" value="MBP2061556.1"/>
    <property type="molecule type" value="Genomic_DNA"/>
</dbReference>
<dbReference type="GeneID" id="32473231"/>
<dbReference type="AlphaFoldDB" id="A0A061A1H7"/>
<sequence>MITFYIVTAVIAVVTGAVVYPLVRRDLSPRTALLATGCLAVAVCAGWVLALFHVLVGCVVGLVVYLVMRRHLTGIQAVVAGGVGYVVGTLLSVVALMIALSGM</sequence>
<keyword evidence="4" id="KW-1185">Reference proteome</keyword>
<feature type="transmembrane region" description="Helical" evidence="1">
    <location>
        <begin position="74"/>
        <end position="100"/>
    </location>
</feature>
<keyword evidence="1" id="KW-0812">Transmembrane</keyword>